<comment type="caution">
    <text evidence="3">The sequence shown here is derived from an EMBL/GenBank/DDBJ whole genome shotgun (WGS) entry which is preliminary data.</text>
</comment>
<keyword evidence="2" id="KW-1133">Transmembrane helix</keyword>
<dbReference type="SUPFAM" id="SSF49899">
    <property type="entry name" value="Concanavalin A-like lectins/glucanases"/>
    <property type="match status" value="1"/>
</dbReference>
<keyword evidence="4" id="KW-1185">Reference proteome</keyword>
<keyword evidence="2" id="KW-0472">Membrane</keyword>
<evidence type="ECO:0000313" key="4">
    <source>
        <dbReference type="Proteomes" id="UP001489004"/>
    </source>
</evidence>
<evidence type="ECO:0000256" key="2">
    <source>
        <dbReference type="SAM" id="Phobius"/>
    </source>
</evidence>
<feature type="transmembrane region" description="Helical" evidence="2">
    <location>
        <begin position="181"/>
        <end position="200"/>
    </location>
</feature>
<proteinExistence type="predicted"/>
<feature type="compositionally biased region" description="Low complexity" evidence="1">
    <location>
        <begin position="599"/>
        <end position="623"/>
    </location>
</feature>
<dbReference type="Proteomes" id="UP001489004">
    <property type="component" value="Unassembled WGS sequence"/>
</dbReference>
<feature type="transmembrane region" description="Helical" evidence="2">
    <location>
        <begin position="152"/>
        <end position="169"/>
    </location>
</feature>
<feature type="transmembrane region" description="Helical" evidence="2">
    <location>
        <begin position="212"/>
        <end position="231"/>
    </location>
</feature>
<feature type="region of interest" description="Disordered" evidence="1">
    <location>
        <begin position="556"/>
        <end position="640"/>
    </location>
</feature>
<feature type="compositionally biased region" description="Low complexity" evidence="1">
    <location>
        <begin position="743"/>
        <end position="752"/>
    </location>
</feature>
<keyword evidence="2" id="KW-0812">Transmembrane</keyword>
<feature type="transmembrane region" description="Helical" evidence="2">
    <location>
        <begin position="92"/>
        <end position="112"/>
    </location>
</feature>
<organism evidence="3 4">
    <name type="scientific">[Myrmecia] bisecta</name>
    <dbReference type="NCBI Taxonomy" id="41462"/>
    <lineage>
        <taxon>Eukaryota</taxon>
        <taxon>Viridiplantae</taxon>
        <taxon>Chlorophyta</taxon>
        <taxon>core chlorophytes</taxon>
        <taxon>Trebouxiophyceae</taxon>
        <taxon>Trebouxiales</taxon>
        <taxon>Trebouxiaceae</taxon>
        <taxon>Myrmecia</taxon>
    </lineage>
</organism>
<feature type="compositionally biased region" description="Polar residues" evidence="1">
    <location>
        <begin position="412"/>
        <end position="428"/>
    </location>
</feature>
<feature type="region of interest" description="Disordered" evidence="1">
    <location>
        <begin position="712"/>
        <end position="752"/>
    </location>
</feature>
<sequence length="921" mass="96119">MAHAGLCVPAPVKTTLNGLEGLATWNHQDRSILVGLAATATALWWFGWYTLFSARARAVKGVSLLRRCAFYYCVSVGAFGAIRGIWDTGRLLLVGAAFHNLMEWGFLAHVWLDQKTAPLFFRAAVFYSWCVITITAVLLPQLLQSVAFEQTLGIQCDYFLALSYGLAWATRRHISKDIGAMWRSAFFASLLHFFQIWPLVAGSVLGPCHPASRILEFLLTTGSVPCFYFYTDFALRWDEQKFGSTLTKSDSDQPLYEPLPNGNIKLPDFLPAFGKTPSQSAPGKRVNPYQTKNQWAALANCIAAGLVLGLLTIGGAGMLPRCKTPTTYPCPMPGALNAAPFPAAGNIYHLPASPGAAVLGLLGVLGTGAAVAVVLMQQLSEAGIHLPGFLAEFGHGVDGKPGTGPGTDTLDSNNSGPATSTDNTSTPANPGLDPTAAPAIGGDSTGGTTADPPTASGALSGGAGTDTSADRPSDPYFSKGPFKKLPIDVPLPEGYRLATVEEAKAAWDGQVKPLLLDSDIAKLDGGYGEGSTYRGQPFSGTKDGLSTKIVAYDPTTIPAAPKPAGKPSSTEASKDPAAASGGSSNPAATEGPSKGGAGTDAAAATTGAPAGAAGKDPATGTDTSAAPPAEPYFSKGPFKKLKSDAPLPEGYRLATVDEAKAAWGAQVKPLLLQWDIVQLDGGYVEGSGYRGQAFSGVRPNTPGFGDKIVAYDPTTMPPAAKPSDVRGQPANESATTPAEAGKPSSAVPSSPDAAVPPSWAVGWMLPHDYDEFGYAKGIYGLSAFLPDSAGKLVYNCAQSFNHAGNPAGTISVPPSKWDANSQNVFVLRREKDQAPPYGGTGGKLSIWVNGTKLAESTTYSPQVNLGSKPAYISIGQTAHVQSFAIYNTPLSDDEVKKFSAAFKENKPPAAGYLSSFAMKYS</sequence>
<evidence type="ECO:0000256" key="1">
    <source>
        <dbReference type="SAM" id="MobiDB-lite"/>
    </source>
</evidence>
<dbReference type="InterPro" id="IPR013320">
    <property type="entry name" value="ConA-like_dom_sf"/>
</dbReference>
<protein>
    <submittedName>
        <fullName evidence="3">Uncharacterized protein</fullName>
    </submittedName>
</protein>
<feature type="compositionally biased region" description="Low complexity" evidence="1">
    <location>
        <begin position="556"/>
        <end position="588"/>
    </location>
</feature>
<dbReference type="AlphaFoldDB" id="A0AAW1PQ48"/>
<name>A0AAW1PQ48_9CHLO</name>
<evidence type="ECO:0000313" key="3">
    <source>
        <dbReference type="EMBL" id="KAK9815801.1"/>
    </source>
</evidence>
<feature type="transmembrane region" description="Helical" evidence="2">
    <location>
        <begin position="32"/>
        <end position="52"/>
    </location>
</feature>
<feature type="transmembrane region" description="Helical" evidence="2">
    <location>
        <begin position="119"/>
        <end position="140"/>
    </location>
</feature>
<feature type="transmembrane region" description="Helical" evidence="2">
    <location>
        <begin position="64"/>
        <end position="86"/>
    </location>
</feature>
<accession>A0AAW1PQ48</accession>
<feature type="region of interest" description="Disordered" evidence="1">
    <location>
        <begin position="397"/>
        <end position="488"/>
    </location>
</feature>
<dbReference type="EMBL" id="JALJOR010000006">
    <property type="protein sequence ID" value="KAK9815801.1"/>
    <property type="molecule type" value="Genomic_DNA"/>
</dbReference>
<feature type="transmembrane region" description="Helical" evidence="2">
    <location>
        <begin position="356"/>
        <end position="376"/>
    </location>
</feature>
<feature type="transmembrane region" description="Helical" evidence="2">
    <location>
        <begin position="295"/>
        <end position="319"/>
    </location>
</feature>
<reference evidence="3 4" key="1">
    <citation type="journal article" date="2024" name="Nat. Commun.">
        <title>Phylogenomics reveals the evolutionary origins of lichenization in chlorophyte algae.</title>
        <authorList>
            <person name="Puginier C."/>
            <person name="Libourel C."/>
            <person name="Otte J."/>
            <person name="Skaloud P."/>
            <person name="Haon M."/>
            <person name="Grisel S."/>
            <person name="Petersen M."/>
            <person name="Berrin J.G."/>
            <person name="Delaux P.M."/>
            <person name="Dal Grande F."/>
            <person name="Keller J."/>
        </authorList>
    </citation>
    <scope>NUCLEOTIDE SEQUENCE [LARGE SCALE GENOMIC DNA]</scope>
    <source>
        <strain evidence="3 4">SAG 2043</strain>
    </source>
</reference>
<gene>
    <name evidence="3" type="ORF">WJX72_009744</name>
</gene>